<comment type="similarity">
    <text evidence="1">Belongs to the peptidase S33 family. ABHD4/ABHD5 subfamily.</text>
</comment>
<accession>A0A9Q0RL90</accession>
<dbReference type="Pfam" id="PF00561">
    <property type="entry name" value="Abhydrolase_1"/>
    <property type="match status" value="1"/>
</dbReference>
<dbReference type="SUPFAM" id="SSF53474">
    <property type="entry name" value="alpha/beta-Hydrolases"/>
    <property type="match status" value="1"/>
</dbReference>
<dbReference type="GO" id="GO:0005739">
    <property type="term" value="C:mitochondrion"/>
    <property type="evidence" value="ECO:0007669"/>
    <property type="project" value="TreeGrafter"/>
</dbReference>
<dbReference type="GO" id="GO:0042171">
    <property type="term" value="F:lysophosphatidic acid acyltransferase activity"/>
    <property type="evidence" value="ECO:0007669"/>
    <property type="project" value="TreeGrafter"/>
</dbReference>
<sequence length="430" mass="48997">MREYLRNIFRWRPTSTDDLDQAEQRILDHVKTPFKTFYVDIGQGWNLDHVKIWTLQMDASEPVNEPPLVLVHGFASGIALWSLNFDELSQNGKRSIYAFDGLGFGKSSRPKFTFPRLCNLSAKERALKHAEEMESQLVDCMEKWRSQMGGKLNGRFVLLGHSFGGYLAAAYALKYPEHISRLILADPFGFQGDSQQEVSENGRITSAKQYPMAIKMGTKLFLDILTPLSILRASGPWGPKLISNVRADIEAKFSELSLNETTQTDETINQNDPKTRQIGMIMNYLYHCNVQCPPSGEIAFKKLIHYTAWPRMPMLERISSIAKQIPIDFIYGSQSWIDYETGYKAQSMMPNHKVDVHLIKGAGHHVYADQAYEFNQLVSKICSNAVGDKSYNRERNANDEKSRAPEARDSKLKERKPFKIETSATRVEVN</sequence>
<organism evidence="4 5">
    <name type="scientific">Blomia tropicalis</name>
    <name type="common">Mite</name>
    <dbReference type="NCBI Taxonomy" id="40697"/>
    <lineage>
        <taxon>Eukaryota</taxon>
        <taxon>Metazoa</taxon>
        <taxon>Ecdysozoa</taxon>
        <taxon>Arthropoda</taxon>
        <taxon>Chelicerata</taxon>
        <taxon>Arachnida</taxon>
        <taxon>Acari</taxon>
        <taxon>Acariformes</taxon>
        <taxon>Sarcoptiformes</taxon>
        <taxon>Astigmata</taxon>
        <taxon>Glycyphagoidea</taxon>
        <taxon>Echimyopodidae</taxon>
        <taxon>Blomia</taxon>
    </lineage>
</organism>
<dbReference type="AlphaFoldDB" id="A0A9Q0RL90"/>
<dbReference type="PANTHER" id="PTHR42886">
    <property type="entry name" value="RE40534P-RELATED"/>
    <property type="match status" value="1"/>
</dbReference>
<dbReference type="InterPro" id="IPR000073">
    <property type="entry name" value="AB_hydrolase_1"/>
</dbReference>
<dbReference type="Proteomes" id="UP001142055">
    <property type="component" value="Chromosome 3"/>
</dbReference>
<dbReference type="InterPro" id="IPR029058">
    <property type="entry name" value="AB_hydrolase_fold"/>
</dbReference>
<reference evidence="4" key="1">
    <citation type="submission" date="2022-12" db="EMBL/GenBank/DDBJ databases">
        <title>Genome assemblies of Blomia tropicalis.</title>
        <authorList>
            <person name="Cui Y."/>
        </authorList>
    </citation>
    <scope>NUCLEOTIDE SEQUENCE</scope>
    <source>
        <tissue evidence="4">Adult mites</tissue>
    </source>
</reference>
<evidence type="ECO:0000313" key="5">
    <source>
        <dbReference type="Proteomes" id="UP001142055"/>
    </source>
</evidence>
<feature type="region of interest" description="Disordered" evidence="2">
    <location>
        <begin position="392"/>
        <end position="430"/>
    </location>
</feature>
<dbReference type="EMBL" id="JAPWDV010000003">
    <property type="protein sequence ID" value="KAJ6217106.1"/>
    <property type="molecule type" value="Genomic_DNA"/>
</dbReference>
<feature type="domain" description="AB hydrolase-1" evidence="3">
    <location>
        <begin position="66"/>
        <end position="368"/>
    </location>
</feature>
<evidence type="ECO:0000259" key="3">
    <source>
        <dbReference type="Pfam" id="PF00561"/>
    </source>
</evidence>
<dbReference type="GO" id="GO:0052689">
    <property type="term" value="F:carboxylic ester hydrolase activity"/>
    <property type="evidence" value="ECO:0007669"/>
    <property type="project" value="TreeGrafter"/>
</dbReference>
<feature type="compositionally biased region" description="Basic and acidic residues" evidence="2">
    <location>
        <begin position="392"/>
        <end position="419"/>
    </location>
</feature>
<evidence type="ECO:0000313" key="4">
    <source>
        <dbReference type="EMBL" id="KAJ6217106.1"/>
    </source>
</evidence>
<dbReference type="GO" id="GO:0006654">
    <property type="term" value="P:phosphatidic acid biosynthetic process"/>
    <property type="evidence" value="ECO:0007669"/>
    <property type="project" value="TreeGrafter"/>
</dbReference>
<comment type="caution">
    <text evidence="4">The sequence shown here is derived from an EMBL/GenBank/DDBJ whole genome shotgun (WGS) entry which is preliminary data.</text>
</comment>
<proteinExistence type="inferred from homology"/>
<name>A0A9Q0RL90_BLOTA</name>
<gene>
    <name evidence="4" type="ORF">RDWZM_008263</name>
</gene>
<keyword evidence="5" id="KW-1185">Reference proteome</keyword>
<evidence type="ECO:0000256" key="2">
    <source>
        <dbReference type="SAM" id="MobiDB-lite"/>
    </source>
</evidence>
<dbReference type="OMA" id="QRDWVWR"/>
<dbReference type="GO" id="GO:0055088">
    <property type="term" value="P:lipid homeostasis"/>
    <property type="evidence" value="ECO:0007669"/>
    <property type="project" value="TreeGrafter"/>
</dbReference>
<evidence type="ECO:0000256" key="1">
    <source>
        <dbReference type="ARBA" id="ARBA00038097"/>
    </source>
</evidence>
<protein>
    <recommendedName>
        <fullName evidence="3">AB hydrolase-1 domain-containing protein</fullName>
    </recommendedName>
</protein>
<dbReference type="Gene3D" id="3.40.50.1820">
    <property type="entry name" value="alpha/beta hydrolase"/>
    <property type="match status" value="1"/>
</dbReference>
<dbReference type="PANTHER" id="PTHR42886:SF29">
    <property type="entry name" value="PUMMELIG, ISOFORM A"/>
    <property type="match status" value="1"/>
</dbReference>